<evidence type="ECO:0000259" key="8">
    <source>
        <dbReference type="Pfam" id="PF02687"/>
    </source>
</evidence>
<feature type="transmembrane region" description="Helical" evidence="7">
    <location>
        <begin position="306"/>
        <end position="328"/>
    </location>
</feature>
<organism evidence="9 10">
    <name type="scientific">Rhodococcus gordoniae</name>
    <dbReference type="NCBI Taxonomy" id="223392"/>
    <lineage>
        <taxon>Bacteria</taxon>
        <taxon>Bacillati</taxon>
        <taxon>Actinomycetota</taxon>
        <taxon>Actinomycetes</taxon>
        <taxon>Mycobacteriales</taxon>
        <taxon>Nocardiaceae</taxon>
        <taxon>Rhodococcus</taxon>
    </lineage>
</organism>
<keyword evidence="5 7" id="KW-1133">Transmembrane helix</keyword>
<dbReference type="Proteomes" id="UP000254569">
    <property type="component" value="Unassembled WGS sequence"/>
</dbReference>
<keyword evidence="6 7" id="KW-0472">Membrane</keyword>
<evidence type="ECO:0000256" key="1">
    <source>
        <dbReference type="ARBA" id="ARBA00004651"/>
    </source>
</evidence>
<feature type="transmembrane region" description="Helical" evidence="7">
    <location>
        <begin position="340"/>
        <end position="360"/>
    </location>
</feature>
<evidence type="ECO:0000256" key="3">
    <source>
        <dbReference type="ARBA" id="ARBA00022475"/>
    </source>
</evidence>
<dbReference type="PANTHER" id="PTHR43738">
    <property type="entry name" value="ABC TRANSPORTER, MEMBRANE PROTEIN"/>
    <property type="match status" value="1"/>
</dbReference>
<dbReference type="GO" id="GO:0005886">
    <property type="term" value="C:plasma membrane"/>
    <property type="evidence" value="ECO:0007669"/>
    <property type="project" value="UniProtKB-SubCell"/>
</dbReference>
<gene>
    <name evidence="9" type="ORF">NCTC13296_01356</name>
</gene>
<feature type="transmembrane region" description="Helical" evidence="7">
    <location>
        <begin position="35"/>
        <end position="55"/>
    </location>
</feature>
<dbReference type="AlphaFoldDB" id="A0A379LYU5"/>
<keyword evidence="4 7" id="KW-0812">Transmembrane</keyword>
<protein>
    <submittedName>
        <fullName evidence="9">ABC transporter transmembrane protein</fullName>
    </submittedName>
</protein>
<evidence type="ECO:0000256" key="7">
    <source>
        <dbReference type="SAM" id="Phobius"/>
    </source>
</evidence>
<dbReference type="PANTHER" id="PTHR43738:SF1">
    <property type="entry name" value="HEMIN TRANSPORT SYSTEM PERMEASE PROTEIN HRTB-RELATED"/>
    <property type="match status" value="1"/>
</dbReference>
<proteinExistence type="predicted"/>
<evidence type="ECO:0000313" key="9">
    <source>
        <dbReference type="EMBL" id="SUE14513.1"/>
    </source>
</evidence>
<evidence type="ECO:0000256" key="6">
    <source>
        <dbReference type="ARBA" id="ARBA00023136"/>
    </source>
</evidence>
<comment type="subcellular location">
    <subcellularLocation>
        <location evidence="1">Cell membrane</location>
        <topology evidence="1">Multi-pass membrane protein</topology>
    </subcellularLocation>
</comment>
<evidence type="ECO:0000313" key="10">
    <source>
        <dbReference type="Proteomes" id="UP000254569"/>
    </source>
</evidence>
<keyword evidence="3" id="KW-1003">Cell membrane</keyword>
<evidence type="ECO:0000256" key="2">
    <source>
        <dbReference type="ARBA" id="ARBA00022448"/>
    </source>
</evidence>
<keyword evidence="2" id="KW-0813">Transport</keyword>
<feature type="transmembrane region" description="Helical" evidence="7">
    <location>
        <begin position="255"/>
        <end position="278"/>
    </location>
</feature>
<name>A0A379LYU5_9NOCA</name>
<dbReference type="InterPro" id="IPR003838">
    <property type="entry name" value="ABC3_permease_C"/>
</dbReference>
<evidence type="ECO:0000256" key="5">
    <source>
        <dbReference type="ARBA" id="ARBA00022989"/>
    </source>
</evidence>
<reference evidence="9 10" key="1">
    <citation type="submission" date="2018-06" db="EMBL/GenBank/DDBJ databases">
        <authorList>
            <consortium name="Pathogen Informatics"/>
            <person name="Doyle S."/>
        </authorList>
    </citation>
    <scope>NUCLEOTIDE SEQUENCE [LARGE SCALE GENOMIC DNA]</scope>
    <source>
        <strain evidence="9 10">NCTC13296</strain>
    </source>
</reference>
<dbReference type="Pfam" id="PF02687">
    <property type="entry name" value="FtsX"/>
    <property type="match status" value="1"/>
</dbReference>
<feature type="domain" description="ABC3 transporter permease C-terminal" evidence="8">
    <location>
        <begin position="259"/>
        <end position="367"/>
    </location>
</feature>
<dbReference type="InterPro" id="IPR051125">
    <property type="entry name" value="ABC-4/HrtB_transporter"/>
</dbReference>
<accession>A0A379LYU5</accession>
<keyword evidence="10" id="KW-1185">Reference proteome</keyword>
<evidence type="ECO:0000256" key="4">
    <source>
        <dbReference type="ARBA" id="ARBA00022692"/>
    </source>
</evidence>
<dbReference type="EMBL" id="UGVI01000001">
    <property type="protein sequence ID" value="SUE14513.1"/>
    <property type="molecule type" value="Genomic_DNA"/>
</dbReference>
<sequence length="375" mass="38604">MNELNQCAMSAPPVLREAGYMFLSLRDLRFAKGRFTLMASALFLISLMVVMLSGLTSGLGNQSIAAIEKIDADHVAFGTPAEGRAVSFGESTVTMRQQAELAGADGVDAAAIIGIAPVRISADGREVAASAFGVDGRSFASPVPLDSGSVAVDTDLASSNEWTTGTRISLGGNIFTIRALVDDSFYSHQPVVWMEHDAWQSLPSAGGSEGTVVALRTSGDFDADSVGAATGTVVTDDDGALNAIGSYTSERGSLLLMQTMLMIVSALVVGAFFTVWTIQRSQDLAVLKAVGASTRYLLRDALGQSLIVLVLGAGLGTVAALGLGLVAAQVVPFSLSISTTVVPFLVLVATGMIGAAASLARIAKVDPLTALATAR</sequence>